<sequence length="300" mass="33417">MTAERIVAGYVAAVPKGVSHRFVGLDAPSKKRSLNSQQIFQGLYWTLEGNTPTIAFVATHYNADFLEHYLAGDLVARGYGFLGWNTRFRGLEDLFILEATVEDIGVGCRWLKDIAGNDPVKTDPSLGMYHAANGPPYSQEFIQPYRAAPVDKNHRITQWVKQELQRLNDAGVPDRIFLIHRTIADLRSMNATIDQSDRPVPSCYFGDPVQANCGIGLAGHSSSLHTWLSLWSLQESENKFEVFATNWDILTAAIQGTAGIGVFNSDARNIFNNLMTKDKELHLIPGGHFFDDSEHTYNGE</sequence>
<proteinExistence type="predicted"/>
<accession>W7EIH0</accession>
<organism evidence="1 2">
    <name type="scientific">Bipolaris victoriae (strain FI3)</name>
    <name type="common">Victoria blight of oats agent</name>
    <name type="synonym">Cochliobolus victoriae</name>
    <dbReference type="NCBI Taxonomy" id="930091"/>
    <lineage>
        <taxon>Eukaryota</taxon>
        <taxon>Fungi</taxon>
        <taxon>Dikarya</taxon>
        <taxon>Ascomycota</taxon>
        <taxon>Pezizomycotina</taxon>
        <taxon>Dothideomycetes</taxon>
        <taxon>Pleosporomycetidae</taxon>
        <taxon>Pleosporales</taxon>
        <taxon>Pleosporineae</taxon>
        <taxon>Pleosporaceae</taxon>
        <taxon>Bipolaris</taxon>
    </lineage>
</organism>
<dbReference type="GeneID" id="26256320"/>
<dbReference type="EMBL" id="KI968737">
    <property type="protein sequence ID" value="EUN26629.1"/>
    <property type="molecule type" value="Genomic_DNA"/>
</dbReference>
<evidence type="ECO:0000313" key="1">
    <source>
        <dbReference type="EMBL" id="EUN26629.1"/>
    </source>
</evidence>
<dbReference type="HOGENOM" id="CLU_059005_0_0_1"/>
<dbReference type="Proteomes" id="UP000054337">
    <property type="component" value="Unassembled WGS sequence"/>
</dbReference>
<evidence type="ECO:0000313" key="2">
    <source>
        <dbReference type="Proteomes" id="UP000054337"/>
    </source>
</evidence>
<name>W7EIH0_BIPV3</name>
<gene>
    <name evidence="1" type="ORF">COCVIDRAFT_38087</name>
</gene>
<dbReference type="RefSeq" id="XP_014556215.1">
    <property type="nucleotide sequence ID" value="XM_014700729.1"/>
</dbReference>
<protein>
    <submittedName>
        <fullName evidence="1">Uncharacterized protein</fullName>
    </submittedName>
</protein>
<reference evidence="1 2" key="1">
    <citation type="journal article" date="2013" name="PLoS Genet.">
        <title>Comparative genome structure, secondary metabolite, and effector coding capacity across Cochliobolus pathogens.</title>
        <authorList>
            <person name="Condon B.J."/>
            <person name="Leng Y."/>
            <person name="Wu D."/>
            <person name="Bushley K.E."/>
            <person name="Ohm R.A."/>
            <person name="Otillar R."/>
            <person name="Martin J."/>
            <person name="Schackwitz W."/>
            <person name="Grimwood J."/>
            <person name="MohdZainudin N."/>
            <person name="Xue C."/>
            <person name="Wang R."/>
            <person name="Manning V.A."/>
            <person name="Dhillon B."/>
            <person name="Tu Z.J."/>
            <person name="Steffenson B.J."/>
            <person name="Salamov A."/>
            <person name="Sun H."/>
            <person name="Lowry S."/>
            <person name="LaButti K."/>
            <person name="Han J."/>
            <person name="Copeland A."/>
            <person name="Lindquist E."/>
            <person name="Barry K."/>
            <person name="Schmutz J."/>
            <person name="Baker S.E."/>
            <person name="Ciuffetti L.M."/>
            <person name="Grigoriev I.V."/>
            <person name="Zhong S."/>
            <person name="Turgeon B.G."/>
        </authorList>
    </citation>
    <scope>NUCLEOTIDE SEQUENCE [LARGE SCALE GENOMIC DNA]</scope>
    <source>
        <strain evidence="1 2">FI3</strain>
    </source>
</reference>
<dbReference type="AlphaFoldDB" id="W7EIH0"/>
<keyword evidence="2" id="KW-1185">Reference proteome</keyword>